<keyword evidence="1" id="KW-1133">Transmembrane helix</keyword>
<feature type="transmembrane region" description="Helical" evidence="1">
    <location>
        <begin position="20"/>
        <end position="49"/>
    </location>
</feature>
<evidence type="ECO:0000313" key="2">
    <source>
        <dbReference type="EMBL" id="ETW93437.1"/>
    </source>
</evidence>
<proteinExistence type="predicted"/>
<accession>W4L5W4</accession>
<feature type="transmembrane region" description="Helical" evidence="1">
    <location>
        <begin position="208"/>
        <end position="226"/>
    </location>
</feature>
<gene>
    <name evidence="2" type="ORF">ETSY1_39230</name>
</gene>
<evidence type="ECO:0000313" key="3">
    <source>
        <dbReference type="Proteomes" id="UP000019141"/>
    </source>
</evidence>
<dbReference type="HOGENOM" id="CLU_1003575_0_0_7"/>
<feature type="transmembrane region" description="Helical" evidence="1">
    <location>
        <begin position="178"/>
        <end position="196"/>
    </location>
</feature>
<keyword evidence="1" id="KW-0812">Transmembrane</keyword>
<keyword evidence="3" id="KW-1185">Reference proteome</keyword>
<comment type="caution">
    <text evidence="2">The sequence shown here is derived from an EMBL/GenBank/DDBJ whole genome shotgun (WGS) entry which is preliminary data.</text>
</comment>
<keyword evidence="1" id="KW-0472">Membrane</keyword>
<evidence type="ECO:0000256" key="1">
    <source>
        <dbReference type="SAM" id="Phobius"/>
    </source>
</evidence>
<sequence>MALLTHALWKQPKSQSYYGLAGFCFGLAMLIRPIAIGFGLVACLMIWIVHRGATSWQPYRWMLLLLLGTLVAILPWEGWVYMQTGRWILLSDHGPASILDDFVFTGIGQTPVRPGVIPPDVERLGQVLLNETATLTSLRDIGKRVFEIWQTEPWTMSKLLGLKLARSWYGTDSMRYETFIGAVQLIYLTMIVWSGWNAWRRGGLSGQLGLCVGVCVLYFWGMTALVVPLVRYMTPVMGLCFVLLPLSWSQSHDLASQAGGDNASHVLFDRSTERQTS</sequence>
<dbReference type="Proteomes" id="UP000019141">
    <property type="component" value="Unassembled WGS sequence"/>
</dbReference>
<evidence type="ECO:0008006" key="4">
    <source>
        <dbReference type="Google" id="ProtNLM"/>
    </source>
</evidence>
<organism evidence="2 3">
    <name type="scientific">Entotheonella factor</name>
    <dbReference type="NCBI Taxonomy" id="1429438"/>
    <lineage>
        <taxon>Bacteria</taxon>
        <taxon>Pseudomonadati</taxon>
        <taxon>Nitrospinota/Tectimicrobiota group</taxon>
        <taxon>Candidatus Tectimicrobiota</taxon>
        <taxon>Candidatus Entotheonellia</taxon>
        <taxon>Candidatus Entotheonellales</taxon>
        <taxon>Candidatus Entotheonellaceae</taxon>
        <taxon>Candidatus Entotheonella</taxon>
    </lineage>
</organism>
<name>W4L5W4_ENTF1</name>
<protein>
    <recommendedName>
        <fullName evidence="4">Glycosyltransferase RgtA/B/C/D-like domain-containing protein</fullName>
    </recommendedName>
</protein>
<feature type="transmembrane region" description="Helical" evidence="1">
    <location>
        <begin position="61"/>
        <end position="82"/>
    </location>
</feature>
<dbReference type="EMBL" id="AZHW01001237">
    <property type="protein sequence ID" value="ETW93437.1"/>
    <property type="molecule type" value="Genomic_DNA"/>
</dbReference>
<dbReference type="AlphaFoldDB" id="W4L5W4"/>
<reference evidence="2 3" key="1">
    <citation type="journal article" date="2014" name="Nature">
        <title>An environmental bacterial taxon with a large and distinct metabolic repertoire.</title>
        <authorList>
            <person name="Wilson M.C."/>
            <person name="Mori T."/>
            <person name="Ruckert C."/>
            <person name="Uria A.R."/>
            <person name="Helf M.J."/>
            <person name="Takada K."/>
            <person name="Gernert C."/>
            <person name="Steffens U.A."/>
            <person name="Heycke N."/>
            <person name="Schmitt S."/>
            <person name="Rinke C."/>
            <person name="Helfrich E.J."/>
            <person name="Brachmann A.O."/>
            <person name="Gurgui C."/>
            <person name="Wakimoto T."/>
            <person name="Kracht M."/>
            <person name="Crusemann M."/>
            <person name="Hentschel U."/>
            <person name="Abe I."/>
            <person name="Matsunaga S."/>
            <person name="Kalinowski J."/>
            <person name="Takeyama H."/>
            <person name="Piel J."/>
        </authorList>
    </citation>
    <scope>NUCLEOTIDE SEQUENCE [LARGE SCALE GENOMIC DNA]</scope>
    <source>
        <strain evidence="3">TSY1</strain>
    </source>
</reference>